<organism evidence="1 2">
    <name type="scientific">Penicillium steckii</name>
    <dbReference type="NCBI Taxonomy" id="303698"/>
    <lineage>
        <taxon>Eukaryota</taxon>
        <taxon>Fungi</taxon>
        <taxon>Dikarya</taxon>
        <taxon>Ascomycota</taxon>
        <taxon>Pezizomycotina</taxon>
        <taxon>Eurotiomycetes</taxon>
        <taxon>Eurotiomycetidae</taxon>
        <taxon>Eurotiales</taxon>
        <taxon>Aspergillaceae</taxon>
        <taxon>Penicillium</taxon>
    </lineage>
</organism>
<accession>A0A1V6SS86</accession>
<keyword evidence="2" id="KW-1185">Reference proteome</keyword>
<evidence type="ECO:0000313" key="2">
    <source>
        <dbReference type="Proteomes" id="UP000191285"/>
    </source>
</evidence>
<dbReference type="OrthoDB" id="10570283at2759"/>
<name>A0A1V6SS86_9EURO</name>
<proteinExistence type="predicted"/>
<dbReference type="Proteomes" id="UP000191285">
    <property type="component" value="Unassembled WGS sequence"/>
</dbReference>
<comment type="caution">
    <text evidence="1">The sequence shown here is derived from an EMBL/GenBank/DDBJ whole genome shotgun (WGS) entry which is preliminary data.</text>
</comment>
<evidence type="ECO:0000313" key="1">
    <source>
        <dbReference type="EMBL" id="OQE16748.1"/>
    </source>
</evidence>
<sequence>MTAQPTYRDYNGELDGNSLRTLRVWVTEPCEDIVSYIHDKGLKGAISDAIPLDESRPAGNEGRHPKHSFLVDLAVPERERNRVVAHFPSPAPAINDVSLINLHADSAIPERQILLRHYLVYKRYLQRYAQRKIEGNVSSPLNAWYNMRFAEISNDIRESLDILQN</sequence>
<gene>
    <name evidence="1" type="ORF">PENSTE_c023G04279</name>
</gene>
<protein>
    <submittedName>
        <fullName evidence="1">Uncharacterized protein</fullName>
    </submittedName>
</protein>
<reference evidence="2" key="1">
    <citation type="journal article" date="2017" name="Nat. Microbiol.">
        <title>Global analysis of biosynthetic gene clusters reveals vast potential of secondary metabolite production in Penicillium species.</title>
        <authorList>
            <person name="Nielsen J.C."/>
            <person name="Grijseels S."/>
            <person name="Prigent S."/>
            <person name="Ji B."/>
            <person name="Dainat J."/>
            <person name="Nielsen K.F."/>
            <person name="Frisvad J.C."/>
            <person name="Workman M."/>
            <person name="Nielsen J."/>
        </authorList>
    </citation>
    <scope>NUCLEOTIDE SEQUENCE [LARGE SCALE GENOMIC DNA]</scope>
    <source>
        <strain evidence="2">IBT 24891</strain>
    </source>
</reference>
<dbReference type="EMBL" id="MLKD01000023">
    <property type="protein sequence ID" value="OQE16748.1"/>
    <property type="molecule type" value="Genomic_DNA"/>
</dbReference>
<dbReference type="AlphaFoldDB" id="A0A1V6SS86"/>